<feature type="compositionally biased region" description="Polar residues" evidence="1">
    <location>
        <begin position="464"/>
        <end position="473"/>
    </location>
</feature>
<dbReference type="PANTHER" id="PTHR40623">
    <property type="entry name" value="INTEGRAL MEMBRANE PROTEIN"/>
    <property type="match status" value="1"/>
</dbReference>
<evidence type="ECO:0000313" key="3">
    <source>
        <dbReference type="EMBL" id="KAF2667959.1"/>
    </source>
</evidence>
<feature type="compositionally biased region" description="Basic and acidic residues" evidence="1">
    <location>
        <begin position="686"/>
        <end position="703"/>
    </location>
</feature>
<sequence>MVRSQQHSCFWAIFWIVIPCSRIPKHGKPADPKGGHCDSHSLHGVEGFTGKYRSLYNQYDNNNGCCFPTPLSVLFRLFSEGVLSARAPSSQSTPQCTGTLHCWTRRKSTAYQRGRKCPAFRSIKEPPSPPRDSDAAIEPSIRLTSTRLARFDFRLPERSAPLDRFYVRRLDIGVIGHNFQMLVQQLDIPATFKPPRRHSYPLPTESRISKSLRLSRRPRNTSRGFNPTLHYGVLSSMGAVATDDFCKIPTLSDKSSLMQRQVLFGLLIITISLGLLKNWYAWHKNRKYIKLQGPIGASTFPKRIDIDIEARVMAEIDEIPFGIRALQRGIEVEGVWISQTNTPMPGSPVTSAFPSPPASLFGSPSGRLPPPEIPGSEFAIPRLSLGRPEQTPRIPSFTLESLATSFGVSMEQLYEYQRSESDSSGIYMSTLDALEGRVRSPGKSSIDDQYRRDRKSRSDMSSHYGESSTNRDGSPSPPALTDGASRADTPLSSSDMRPALSAYLSESNHRLSHVAETGQLTPRVRMPRAGDSITVPSMNPAHYSASTFNFAHHPPPKVRSPTRGTFNTLAPPGFTSFSESHLPTLHAPKPVLAANRPQFDLRTFSADGMSSDWGHTPHIRTPSGNLLITGHHPSPMLAEYMSQSMSEANHPVVRKFSNGSQSVNNDDDISLAPTTKSAPEVSSRYPDPRKARSHLEGQGRSRETTVSWTSPVELPPLPAVDTALEVKIKKGEKKSSKKLQKKKRSKSSGAII</sequence>
<evidence type="ECO:0000313" key="4">
    <source>
        <dbReference type="Proteomes" id="UP000799302"/>
    </source>
</evidence>
<dbReference type="EMBL" id="MU004237">
    <property type="protein sequence ID" value="KAF2667959.1"/>
    <property type="molecule type" value="Genomic_DNA"/>
</dbReference>
<dbReference type="OrthoDB" id="5426165at2759"/>
<accession>A0A6A6U6U3</accession>
<dbReference type="AlphaFoldDB" id="A0A6A6U6U3"/>
<dbReference type="PANTHER" id="PTHR40623:SF2">
    <property type="entry name" value="INTEGRAL MEMBRANE PROTEIN"/>
    <property type="match status" value="1"/>
</dbReference>
<keyword evidence="2" id="KW-0732">Signal</keyword>
<reference evidence="3" key="1">
    <citation type="journal article" date="2020" name="Stud. Mycol.">
        <title>101 Dothideomycetes genomes: a test case for predicting lifestyles and emergence of pathogens.</title>
        <authorList>
            <person name="Haridas S."/>
            <person name="Albert R."/>
            <person name="Binder M."/>
            <person name="Bloem J."/>
            <person name="Labutti K."/>
            <person name="Salamov A."/>
            <person name="Andreopoulos B."/>
            <person name="Baker S."/>
            <person name="Barry K."/>
            <person name="Bills G."/>
            <person name="Bluhm B."/>
            <person name="Cannon C."/>
            <person name="Castanera R."/>
            <person name="Culley D."/>
            <person name="Daum C."/>
            <person name="Ezra D."/>
            <person name="Gonzalez J."/>
            <person name="Henrissat B."/>
            <person name="Kuo A."/>
            <person name="Liang C."/>
            <person name="Lipzen A."/>
            <person name="Lutzoni F."/>
            <person name="Magnuson J."/>
            <person name="Mondo S."/>
            <person name="Nolan M."/>
            <person name="Ohm R."/>
            <person name="Pangilinan J."/>
            <person name="Park H.-J."/>
            <person name="Ramirez L."/>
            <person name="Alfaro M."/>
            <person name="Sun H."/>
            <person name="Tritt A."/>
            <person name="Yoshinaga Y."/>
            <person name="Zwiers L.-H."/>
            <person name="Turgeon B."/>
            <person name="Goodwin S."/>
            <person name="Spatafora J."/>
            <person name="Crous P."/>
            <person name="Grigoriev I."/>
        </authorList>
    </citation>
    <scope>NUCLEOTIDE SEQUENCE</scope>
    <source>
        <strain evidence="3">CBS 115976</strain>
    </source>
</reference>
<gene>
    <name evidence="3" type="ORF">BT63DRAFT_480856</name>
</gene>
<keyword evidence="4" id="KW-1185">Reference proteome</keyword>
<feature type="signal peptide" evidence="2">
    <location>
        <begin position="1"/>
        <end position="22"/>
    </location>
</feature>
<proteinExistence type="predicted"/>
<organism evidence="3 4">
    <name type="scientific">Microthyrium microscopicum</name>
    <dbReference type="NCBI Taxonomy" id="703497"/>
    <lineage>
        <taxon>Eukaryota</taxon>
        <taxon>Fungi</taxon>
        <taxon>Dikarya</taxon>
        <taxon>Ascomycota</taxon>
        <taxon>Pezizomycotina</taxon>
        <taxon>Dothideomycetes</taxon>
        <taxon>Dothideomycetes incertae sedis</taxon>
        <taxon>Microthyriales</taxon>
        <taxon>Microthyriaceae</taxon>
        <taxon>Microthyrium</taxon>
    </lineage>
</organism>
<feature type="region of interest" description="Disordered" evidence="1">
    <location>
        <begin position="728"/>
        <end position="752"/>
    </location>
</feature>
<feature type="chain" id="PRO_5025503678" evidence="2">
    <location>
        <begin position="23"/>
        <end position="752"/>
    </location>
</feature>
<protein>
    <submittedName>
        <fullName evidence="3">Uncharacterized protein</fullName>
    </submittedName>
</protein>
<name>A0A6A6U6U3_9PEZI</name>
<feature type="compositionally biased region" description="Basic and acidic residues" evidence="1">
    <location>
        <begin position="445"/>
        <end position="460"/>
    </location>
</feature>
<dbReference type="Proteomes" id="UP000799302">
    <property type="component" value="Unassembled WGS sequence"/>
</dbReference>
<feature type="compositionally biased region" description="Basic residues" evidence="1">
    <location>
        <begin position="730"/>
        <end position="746"/>
    </location>
</feature>
<evidence type="ECO:0000256" key="1">
    <source>
        <dbReference type="SAM" id="MobiDB-lite"/>
    </source>
</evidence>
<feature type="region of interest" description="Disordered" evidence="1">
    <location>
        <begin position="438"/>
        <end position="495"/>
    </location>
</feature>
<feature type="region of interest" description="Disordered" evidence="1">
    <location>
        <begin position="656"/>
        <end position="716"/>
    </location>
</feature>
<evidence type="ECO:0000256" key="2">
    <source>
        <dbReference type="SAM" id="SignalP"/>
    </source>
</evidence>